<name>A0A0B1PBI2_UNCNE</name>
<dbReference type="HOGENOM" id="CLU_003963_1_0_1"/>
<dbReference type="Pfam" id="PF00397">
    <property type="entry name" value="WW"/>
    <property type="match status" value="1"/>
</dbReference>
<feature type="region of interest" description="Disordered" evidence="1">
    <location>
        <begin position="189"/>
        <end position="245"/>
    </location>
</feature>
<dbReference type="OMA" id="NPYPEYH"/>
<dbReference type="PROSITE" id="PS01159">
    <property type="entry name" value="WW_DOMAIN_1"/>
    <property type="match status" value="1"/>
</dbReference>
<proteinExistence type="predicted"/>
<dbReference type="CDD" id="cd07389">
    <property type="entry name" value="MPP_PhoD"/>
    <property type="match status" value="1"/>
</dbReference>
<accession>A0A0B1PBI2</accession>
<dbReference type="SMART" id="SM00456">
    <property type="entry name" value="WW"/>
    <property type="match status" value="1"/>
</dbReference>
<dbReference type="CDD" id="cd00201">
    <property type="entry name" value="WW"/>
    <property type="match status" value="1"/>
</dbReference>
<evidence type="ECO:0000313" key="4">
    <source>
        <dbReference type="Proteomes" id="UP000030854"/>
    </source>
</evidence>
<feature type="domain" description="WW" evidence="2">
    <location>
        <begin position="441"/>
        <end position="475"/>
    </location>
</feature>
<dbReference type="InterPro" id="IPR001202">
    <property type="entry name" value="WW_dom"/>
</dbReference>
<sequence>MYNRDWKADKELEFSKPFNNSEKCPVIEPLRINKPRITDYQHIGQTTLSSKACSSEIRLPYPDGRNDFNFPLPFQSPSHHATYLNESRSRSRDSSRKKQFILEAEMRPEIHLRGKSMSPKLRLESDNEITNYKVQRGDLTRPFLGAHDRSFSDLCVSNMLKDQTLKPTSHNIRYLEPRRYHNYEYLPPQELDASPASSKTKVSHSTNSGVNRIDSVISISTTRASRGSPPLSPSELDSPIGSPQVKLDRFENRKIATALPRADALNNQHSFTMNEAQKFYTQGPAITSKISPPIGPLYTDSNNSRPWSSSNEYCGNSKVAGPLNMPLKGQTTQVLRQQIQQLNLSPSPPPAYSSVSSETLEDLQAESNKKKTEIIITTHSAPYQAAAASHTLTEPHYSEHPAFANEPKESMSNIRPAFQTNLGQNYSHSTDNQITCPNSHPPLPEGWISHLDPNSGQYYYIHLQTQFTQWEFPKGPTPLNYNTAQPSPGLSMFGNPHKSPVSNTFTIGPITSPSFSSLSASYKDSIQRIVSQTPTTAGFTGPPPTAGIEMYKIKPTNSVYFGPYLRYTNMDIQKGIWLGSIMLVTDALQPPTIHIHKSSDLSPNPRQLKPESIFTHQRWIFHRYNIDLEMGDTSSEKWTYAITSHLGCTRYEFLVAGRHEMNWKFIAHSGNDFTVHTSANERSRLGGFGTMWKDILQKHSESGGFHVQLGLGDQIYGDRLWKEIPLLKQWLAISGKENRKNTPWTARHEEDVSHAYFHYYTSHFDQSYLREAFAQIPHILQIDHHDIFDGFGSFPDYLQSSDVFENIGRIGIRMYLLFQHHTTLDVLRKSSGELDLFTITGNGWHFTKFLGPAVAVVGPDCRSERNQRQVLAGPTYQGLFPKVINLPRSIQHCIWMISVPVIYPRLDTVESFAQTFTTAKKGVTTTYNLLGKMTSSVAGVVGGKQAVASGFSQVKKVVGKSGLMGGVLNTFGDIDIADDLRDMWTHESRDLERTYLIRTLQSIAHQRGMRMTFLSGDVNCAGAGLVYDPSHPSNHKTIYQIISSAIVASPLPCYVLKMLHNHKTLYVPANGQKTTNAVSDTKEDMIEIFRSEANGMPREMKKLIGRRNYVIFMPFDPEDINGTNYSATNSIERQNQKLKKISIAVDFIVQDEGSTNSTSKFGPVIIPGLEHGR</sequence>
<evidence type="ECO:0000259" key="2">
    <source>
        <dbReference type="PROSITE" id="PS50020"/>
    </source>
</evidence>
<reference evidence="3 4" key="1">
    <citation type="journal article" date="2014" name="BMC Genomics">
        <title>Adaptive genomic structural variation in the grape powdery mildew pathogen, Erysiphe necator.</title>
        <authorList>
            <person name="Jones L."/>
            <person name="Riaz S."/>
            <person name="Morales-Cruz A."/>
            <person name="Amrine K.C."/>
            <person name="McGuire B."/>
            <person name="Gubler W.D."/>
            <person name="Walker M.A."/>
            <person name="Cantu D."/>
        </authorList>
    </citation>
    <scope>NUCLEOTIDE SEQUENCE [LARGE SCALE GENOMIC DNA]</scope>
    <source>
        <strain evidence="4">c</strain>
    </source>
</reference>
<comment type="caution">
    <text evidence="3">The sequence shown here is derived from an EMBL/GenBank/DDBJ whole genome shotgun (WGS) entry which is preliminary data.</text>
</comment>
<feature type="compositionally biased region" description="Polar residues" evidence="1">
    <location>
        <begin position="195"/>
        <end position="210"/>
    </location>
</feature>
<evidence type="ECO:0000256" key="1">
    <source>
        <dbReference type="SAM" id="MobiDB-lite"/>
    </source>
</evidence>
<dbReference type="SUPFAM" id="SSF51045">
    <property type="entry name" value="WW domain"/>
    <property type="match status" value="1"/>
</dbReference>
<dbReference type="PANTHER" id="PTHR46689">
    <property type="entry name" value="MEMBRANE PROTEIN, PUTATIVE-RELATED"/>
    <property type="match status" value="1"/>
</dbReference>
<dbReference type="Gene3D" id="3.60.21.70">
    <property type="entry name" value="PhoD-like phosphatase"/>
    <property type="match status" value="1"/>
</dbReference>
<dbReference type="STRING" id="52586.A0A0B1PBI2"/>
<dbReference type="Proteomes" id="UP000030854">
    <property type="component" value="Unassembled WGS sequence"/>
</dbReference>
<dbReference type="EMBL" id="JNVN01000154">
    <property type="protein sequence ID" value="KHJ36062.1"/>
    <property type="molecule type" value="Genomic_DNA"/>
</dbReference>
<dbReference type="PROSITE" id="PS50020">
    <property type="entry name" value="WW_DOMAIN_2"/>
    <property type="match status" value="1"/>
</dbReference>
<dbReference type="InterPro" id="IPR038607">
    <property type="entry name" value="PhoD-like_sf"/>
</dbReference>
<protein>
    <submittedName>
        <fullName evidence="3">Putative ww domain-containing protein</fullName>
    </submittedName>
</protein>
<dbReference type="PANTHER" id="PTHR46689:SF2">
    <property type="entry name" value="WW DOMAIN PROTEIN (AFU_ORTHOLOGUE AFUA_6G06520)"/>
    <property type="match status" value="1"/>
</dbReference>
<dbReference type="AlphaFoldDB" id="A0A0B1PBI2"/>
<dbReference type="InterPro" id="IPR036020">
    <property type="entry name" value="WW_dom_sf"/>
</dbReference>
<evidence type="ECO:0000313" key="3">
    <source>
        <dbReference type="EMBL" id="KHJ36062.1"/>
    </source>
</evidence>
<dbReference type="GO" id="GO:0016020">
    <property type="term" value="C:membrane"/>
    <property type="evidence" value="ECO:0007669"/>
    <property type="project" value="TreeGrafter"/>
</dbReference>
<dbReference type="Gene3D" id="2.20.70.10">
    <property type="match status" value="1"/>
</dbReference>
<dbReference type="InterPro" id="IPR018946">
    <property type="entry name" value="PhoD-like_MPP"/>
</dbReference>
<dbReference type="InterPro" id="IPR043904">
    <property type="entry name" value="PhoD_2-like"/>
</dbReference>
<dbReference type="FunFam" id="2.20.70.10:FF:000028">
    <property type="entry name" value="WW domain-containing protein"/>
    <property type="match status" value="1"/>
</dbReference>
<dbReference type="Pfam" id="PF19050">
    <property type="entry name" value="PhoD_2"/>
    <property type="match status" value="1"/>
</dbReference>
<keyword evidence="4" id="KW-1185">Reference proteome</keyword>
<gene>
    <name evidence="3" type="ORF">EV44_g2425</name>
</gene>
<organism evidence="3 4">
    <name type="scientific">Uncinula necator</name>
    <name type="common">Grape powdery mildew</name>
    <dbReference type="NCBI Taxonomy" id="52586"/>
    <lineage>
        <taxon>Eukaryota</taxon>
        <taxon>Fungi</taxon>
        <taxon>Dikarya</taxon>
        <taxon>Ascomycota</taxon>
        <taxon>Pezizomycotina</taxon>
        <taxon>Leotiomycetes</taxon>
        <taxon>Erysiphales</taxon>
        <taxon>Erysiphaceae</taxon>
        <taxon>Erysiphe</taxon>
    </lineage>
</organism>